<dbReference type="NCBIfam" id="TIGR02985">
    <property type="entry name" value="Sig70_bacteroi1"/>
    <property type="match status" value="1"/>
</dbReference>
<organism evidence="7 8">
    <name type="scientific">Mucilaginibacter conchicola</name>
    <dbReference type="NCBI Taxonomy" id="2303333"/>
    <lineage>
        <taxon>Bacteria</taxon>
        <taxon>Pseudomonadati</taxon>
        <taxon>Bacteroidota</taxon>
        <taxon>Sphingobacteriia</taxon>
        <taxon>Sphingobacteriales</taxon>
        <taxon>Sphingobacteriaceae</taxon>
        <taxon>Mucilaginibacter</taxon>
    </lineage>
</organism>
<feature type="domain" description="HTH luxR-type" evidence="6">
    <location>
        <begin position="133"/>
        <end position="189"/>
    </location>
</feature>
<dbReference type="InterPro" id="IPR013324">
    <property type="entry name" value="RNA_pol_sigma_r3/r4-like"/>
</dbReference>
<dbReference type="InterPro" id="IPR013325">
    <property type="entry name" value="RNA_pol_sigma_r2"/>
</dbReference>
<dbReference type="InterPro" id="IPR014327">
    <property type="entry name" value="RNA_pol_sigma70_bacteroid"/>
</dbReference>
<dbReference type="SMART" id="SM00421">
    <property type="entry name" value="HTH_LUXR"/>
    <property type="match status" value="1"/>
</dbReference>
<name>A0A372NSE2_9SPHI</name>
<dbReference type="InterPro" id="IPR039425">
    <property type="entry name" value="RNA_pol_sigma-70-like"/>
</dbReference>
<dbReference type="CDD" id="cd06171">
    <property type="entry name" value="Sigma70_r4"/>
    <property type="match status" value="1"/>
</dbReference>
<accession>A0A372NSE2</accession>
<dbReference type="GO" id="GO:0006352">
    <property type="term" value="P:DNA-templated transcription initiation"/>
    <property type="evidence" value="ECO:0007669"/>
    <property type="project" value="InterPro"/>
</dbReference>
<keyword evidence="3" id="KW-0731">Sigma factor</keyword>
<dbReference type="InterPro" id="IPR014284">
    <property type="entry name" value="RNA_pol_sigma-70_dom"/>
</dbReference>
<dbReference type="Pfam" id="PF08281">
    <property type="entry name" value="Sigma70_r4_2"/>
    <property type="match status" value="1"/>
</dbReference>
<dbReference type="InterPro" id="IPR036388">
    <property type="entry name" value="WH-like_DNA-bd_sf"/>
</dbReference>
<keyword evidence="5" id="KW-0472">Membrane</keyword>
<dbReference type="RefSeq" id="WP_117393388.1">
    <property type="nucleotide sequence ID" value="NZ_QWDC01000003.1"/>
</dbReference>
<dbReference type="SUPFAM" id="SSF88659">
    <property type="entry name" value="Sigma3 and sigma4 domains of RNA polymerase sigma factors"/>
    <property type="match status" value="1"/>
</dbReference>
<evidence type="ECO:0000256" key="4">
    <source>
        <dbReference type="ARBA" id="ARBA00023163"/>
    </source>
</evidence>
<evidence type="ECO:0000313" key="8">
    <source>
        <dbReference type="Proteomes" id="UP000264217"/>
    </source>
</evidence>
<evidence type="ECO:0000256" key="3">
    <source>
        <dbReference type="ARBA" id="ARBA00023082"/>
    </source>
</evidence>
<keyword evidence="2" id="KW-0805">Transcription regulation</keyword>
<dbReference type="SUPFAM" id="SSF88946">
    <property type="entry name" value="Sigma2 domain of RNA polymerase sigma factors"/>
    <property type="match status" value="1"/>
</dbReference>
<dbReference type="Gene3D" id="1.10.10.10">
    <property type="entry name" value="Winged helix-like DNA-binding domain superfamily/Winged helix DNA-binding domain"/>
    <property type="match status" value="1"/>
</dbReference>
<dbReference type="GO" id="GO:0016987">
    <property type="term" value="F:sigma factor activity"/>
    <property type="evidence" value="ECO:0007669"/>
    <property type="project" value="UniProtKB-KW"/>
</dbReference>
<dbReference type="InterPro" id="IPR013249">
    <property type="entry name" value="RNA_pol_sigma70_r4_t2"/>
</dbReference>
<dbReference type="Gene3D" id="1.10.1740.10">
    <property type="match status" value="1"/>
</dbReference>
<dbReference type="Proteomes" id="UP000264217">
    <property type="component" value="Unassembled WGS sequence"/>
</dbReference>
<comment type="caution">
    <text evidence="7">The sequence shown here is derived from an EMBL/GenBank/DDBJ whole genome shotgun (WGS) entry which is preliminary data.</text>
</comment>
<dbReference type="OrthoDB" id="659569at2"/>
<reference evidence="7 8" key="1">
    <citation type="submission" date="2018-08" db="EMBL/GenBank/DDBJ databases">
        <title>Mucilaginibacter sp. MYSH2.</title>
        <authorList>
            <person name="Seo T."/>
        </authorList>
    </citation>
    <scope>NUCLEOTIDE SEQUENCE [LARGE SCALE GENOMIC DNA]</scope>
    <source>
        <strain evidence="7 8">MYSH2</strain>
    </source>
</reference>
<dbReference type="InterPro" id="IPR007627">
    <property type="entry name" value="RNA_pol_sigma70_r2"/>
</dbReference>
<dbReference type="NCBIfam" id="TIGR02937">
    <property type="entry name" value="sigma70-ECF"/>
    <property type="match status" value="1"/>
</dbReference>
<keyword evidence="8" id="KW-1185">Reference proteome</keyword>
<dbReference type="PANTHER" id="PTHR43133:SF46">
    <property type="entry name" value="RNA POLYMERASE SIGMA-70 FACTOR ECF SUBFAMILY"/>
    <property type="match status" value="1"/>
</dbReference>
<evidence type="ECO:0000256" key="1">
    <source>
        <dbReference type="ARBA" id="ARBA00010641"/>
    </source>
</evidence>
<proteinExistence type="inferred from homology"/>
<dbReference type="Pfam" id="PF04542">
    <property type="entry name" value="Sigma70_r2"/>
    <property type="match status" value="1"/>
</dbReference>
<keyword evidence="5" id="KW-1133">Transmembrane helix</keyword>
<evidence type="ECO:0000256" key="5">
    <source>
        <dbReference type="SAM" id="Phobius"/>
    </source>
</evidence>
<dbReference type="GO" id="GO:0003677">
    <property type="term" value="F:DNA binding"/>
    <property type="evidence" value="ECO:0007669"/>
    <property type="project" value="InterPro"/>
</dbReference>
<dbReference type="InterPro" id="IPR000792">
    <property type="entry name" value="Tscrpt_reg_LuxR_C"/>
</dbReference>
<gene>
    <name evidence="7" type="ORF">D0C36_19790</name>
</gene>
<evidence type="ECO:0000256" key="2">
    <source>
        <dbReference type="ARBA" id="ARBA00023015"/>
    </source>
</evidence>
<keyword evidence="4" id="KW-0804">Transcription</keyword>
<keyword evidence="5" id="KW-0812">Transmembrane</keyword>
<evidence type="ECO:0000259" key="6">
    <source>
        <dbReference type="SMART" id="SM00421"/>
    </source>
</evidence>
<sequence length="201" mass="23472">MNTSGISSLSDNDLLTMIVNGDSSAFKELFDRYNALLFIYAHKKIKDKEASQDLVQDVFATIWQNRSRLNIEHGTVASYLYASVRNRVINVFRDRKIDERHLSSLQNLIRPLNNNTDHRVRERDISRLIDKEIAALPPKMREVFELRRKGHMSNKEIALQLGISELTVATHQKRALRILRIKLGLLSYLIFLLKFHLYLFH</sequence>
<dbReference type="PANTHER" id="PTHR43133">
    <property type="entry name" value="RNA POLYMERASE ECF-TYPE SIGMA FACTO"/>
    <property type="match status" value="1"/>
</dbReference>
<comment type="similarity">
    <text evidence="1">Belongs to the sigma-70 factor family. ECF subfamily.</text>
</comment>
<feature type="transmembrane region" description="Helical" evidence="5">
    <location>
        <begin position="183"/>
        <end position="200"/>
    </location>
</feature>
<dbReference type="EMBL" id="QWDC01000003">
    <property type="protein sequence ID" value="RFZ91183.1"/>
    <property type="molecule type" value="Genomic_DNA"/>
</dbReference>
<protein>
    <submittedName>
        <fullName evidence="7">RNA polymerase sigma-70 factor</fullName>
    </submittedName>
</protein>
<dbReference type="AlphaFoldDB" id="A0A372NSE2"/>
<evidence type="ECO:0000313" key="7">
    <source>
        <dbReference type="EMBL" id="RFZ91183.1"/>
    </source>
</evidence>